<evidence type="ECO:0000313" key="4">
    <source>
        <dbReference type="Proteomes" id="UP000056450"/>
    </source>
</evidence>
<feature type="domain" description="Glycosyltransferase subfamily 4-like N-terminal" evidence="2">
    <location>
        <begin position="13"/>
        <end position="170"/>
    </location>
</feature>
<organism evidence="3 4">
    <name type="scientific">Burkholderia latens</name>
    <dbReference type="NCBI Taxonomy" id="488446"/>
    <lineage>
        <taxon>Bacteria</taxon>
        <taxon>Pseudomonadati</taxon>
        <taxon>Pseudomonadota</taxon>
        <taxon>Betaproteobacteria</taxon>
        <taxon>Burkholderiales</taxon>
        <taxon>Burkholderiaceae</taxon>
        <taxon>Burkholderia</taxon>
        <taxon>Burkholderia cepacia complex</taxon>
    </lineage>
</organism>
<dbReference type="Proteomes" id="UP000056450">
    <property type="component" value="Unassembled WGS sequence"/>
</dbReference>
<dbReference type="InterPro" id="IPR028098">
    <property type="entry name" value="Glyco_trans_4-like_N"/>
</dbReference>
<dbReference type="SUPFAM" id="SSF53756">
    <property type="entry name" value="UDP-Glycosyltransferase/glycogen phosphorylase"/>
    <property type="match status" value="1"/>
</dbReference>
<dbReference type="PANTHER" id="PTHR12526">
    <property type="entry name" value="GLYCOSYLTRANSFERASE"/>
    <property type="match status" value="1"/>
</dbReference>
<dbReference type="GO" id="GO:0016757">
    <property type="term" value="F:glycosyltransferase activity"/>
    <property type="evidence" value="ECO:0007669"/>
    <property type="project" value="UniProtKB-ARBA"/>
</dbReference>
<dbReference type="EMBL" id="LOTQ01000014">
    <property type="protein sequence ID" value="KVA09951.1"/>
    <property type="molecule type" value="Genomic_DNA"/>
</dbReference>
<feature type="domain" description="Glycosyl transferase family 1" evidence="1">
    <location>
        <begin position="180"/>
        <end position="339"/>
    </location>
</feature>
<dbReference type="PANTHER" id="PTHR12526:SF630">
    <property type="entry name" value="GLYCOSYLTRANSFERASE"/>
    <property type="match status" value="1"/>
</dbReference>
<dbReference type="CDD" id="cd03820">
    <property type="entry name" value="GT4_AmsD-like"/>
    <property type="match status" value="1"/>
</dbReference>
<sequence>MSLCFFIANMAGFGGTERAACAIASGLAARPGVADVHMLALAGETSSRFALDRRIRRASLFDTAASMTRRYVAAIARLRAYVARHRIDTLVVVESTLCLYAIPAALGLPVRVICWEHFNFSMNGGRRKRTVARYLAALLADDVVTLTERDKAVWQKKTIGRARLHAIPNPSSAGGKRNGYDRDARTMLAVGRLVGQKGFDLLLDAWHQVKAAYPADGWQLTIVGDGDDRQALLAQAERLGLSGSVSLVPATQAIDAYYGRAAVFVCSSRQEGLPMVLIEASQWGVPIVSFDCETGPREIVEHRVSGLLVPNENVRALAQAMLELMRDDALRARFADAAIRLGRRFEQSGVLAQWSRLIGANADQCPSDSVGERL</sequence>
<name>A0AAP1G8E1_9BURK</name>
<proteinExistence type="predicted"/>
<reference evidence="3 4" key="1">
    <citation type="submission" date="2015-11" db="EMBL/GenBank/DDBJ databases">
        <title>Expanding the genomic diversity of Burkholderia species for the development of highly accurate diagnostics.</title>
        <authorList>
            <person name="Sahl J."/>
            <person name="Keim P."/>
            <person name="Wagner D."/>
        </authorList>
    </citation>
    <scope>NUCLEOTIDE SEQUENCE [LARGE SCALE GENOMIC DNA]</scope>
    <source>
        <strain evidence="3 4">RF32-BP12</strain>
    </source>
</reference>
<dbReference type="Gene3D" id="3.40.50.2000">
    <property type="entry name" value="Glycogen Phosphorylase B"/>
    <property type="match status" value="2"/>
</dbReference>
<evidence type="ECO:0000313" key="3">
    <source>
        <dbReference type="EMBL" id="KVA09951.1"/>
    </source>
</evidence>
<protein>
    <recommendedName>
        <fullName evidence="5">Glycosyltransferase family 4 protein</fullName>
    </recommendedName>
</protein>
<evidence type="ECO:0000259" key="1">
    <source>
        <dbReference type="Pfam" id="PF00534"/>
    </source>
</evidence>
<accession>A0AAP1G8E1</accession>
<comment type="caution">
    <text evidence="3">The sequence shown here is derived from an EMBL/GenBank/DDBJ whole genome shotgun (WGS) entry which is preliminary data.</text>
</comment>
<dbReference type="InterPro" id="IPR001296">
    <property type="entry name" value="Glyco_trans_1"/>
</dbReference>
<gene>
    <name evidence="3" type="ORF">WI41_12525</name>
</gene>
<evidence type="ECO:0000259" key="2">
    <source>
        <dbReference type="Pfam" id="PF13439"/>
    </source>
</evidence>
<dbReference type="Pfam" id="PF13439">
    <property type="entry name" value="Glyco_transf_4"/>
    <property type="match status" value="1"/>
</dbReference>
<dbReference type="Pfam" id="PF00534">
    <property type="entry name" value="Glycos_transf_1"/>
    <property type="match status" value="1"/>
</dbReference>
<dbReference type="AlphaFoldDB" id="A0AAP1G8E1"/>
<evidence type="ECO:0008006" key="5">
    <source>
        <dbReference type="Google" id="ProtNLM"/>
    </source>
</evidence>